<dbReference type="EMBL" id="JBHUMP010000003">
    <property type="protein sequence ID" value="MFD2739009.1"/>
    <property type="molecule type" value="Genomic_DNA"/>
</dbReference>
<reference evidence="3" key="1">
    <citation type="journal article" date="2019" name="Int. J. Syst. Evol. Microbiol.">
        <title>The Global Catalogue of Microorganisms (GCM) 10K type strain sequencing project: providing services to taxonomists for standard genome sequencing and annotation.</title>
        <authorList>
            <consortium name="The Broad Institute Genomics Platform"/>
            <consortium name="The Broad Institute Genome Sequencing Center for Infectious Disease"/>
            <person name="Wu L."/>
            <person name="Ma J."/>
        </authorList>
    </citation>
    <scope>NUCLEOTIDE SEQUENCE [LARGE SCALE GENOMIC DNA]</scope>
    <source>
        <strain evidence="3">TISTR 2562</strain>
    </source>
</reference>
<evidence type="ECO:0000313" key="3">
    <source>
        <dbReference type="Proteomes" id="UP001597474"/>
    </source>
</evidence>
<name>A0ABW5TZS6_9RHOB</name>
<dbReference type="GO" id="GO:0003677">
    <property type="term" value="F:DNA binding"/>
    <property type="evidence" value="ECO:0007669"/>
    <property type="project" value="UniProtKB-KW"/>
</dbReference>
<evidence type="ECO:0000259" key="1">
    <source>
        <dbReference type="Pfam" id="PF09836"/>
    </source>
</evidence>
<dbReference type="Proteomes" id="UP001597474">
    <property type="component" value="Unassembled WGS sequence"/>
</dbReference>
<gene>
    <name evidence="2" type="ORF">ACFSUD_05480</name>
</gene>
<comment type="caution">
    <text evidence="2">The sequence shown here is derived from an EMBL/GenBank/DDBJ whole genome shotgun (WGS) entry which is preliminary data.</text>
</comment>
<dbReference type="Gene3D" id="1.10.150.690">
    <property type="entry name" value="DUF2063"/>
    <property type="match status" value="1"/>
</dbReference>
<dbReference type="RefSeq" id="WP_386372232.1">
    <property type="nucleotide sequence ID" value="NZ_JBHUMP010000003.1"/>
</dbReference>
<accession>A0ABW5TZS6</accession>
<keyword evidence="3" id="KW-1185">Reference proteome</keyword>
<proteinExistence type="predicted"/>
<keyword evidence="2" id="KW-0238">DNA-binding</keyword>
<protein>
    <submittedName>
        <fullName evidence="2">DNA-binding domain-containing protein</fullName>
    </submittedName>
</protein>
<dbReference type="Pfam" id="PF09836">
    <property type="entry name" value="DUF2063"/>
    <property type="match status" value="1"/>
</dbReference>
<evidence type="ECO:0000313" key="2">
    <source>
        <dbReference type="EMBL" id="MFD2739009.1"/>
    </source>
</evidence>
<organism evidence="2 3">
    <name type="scientific">Sulfitobacter aestuarii</name>
    <dbReference type="NCBI Taxonomy" id="2161676"/>
    <lineage>
        <taxon>Bacteria</taxon>
        <taxon>Pseudomonadati</taxon>
        <taxon>Pseudomonadota</taxon>
        <taxon>Alphaproteobacteria</taxon>
        <taxon>Rhodobacterales</taxon>
        <taxon>Roseobacteraceae</taxon>
        <taxon>Sulfitobacter</taxon>
    </lineage>
</organism>
<dbReference type="InterPro" id="IPR018640">
    <property type="entry name" value="DUF2063"/>
</dbReference>
<sequence length="260" mass="28109">MSSLSAFRAALLDPEQPVPDGLLDGAARPAGRRYAVYRNNVTRSLIDALETGFPLLRKLVGAQNFRRLASLYVRAHPPRSPLMMFYGEALPIFLEDFAPLRHIGYLPDAARLDLALRDSYHAADSAPLDPARLAAVAPETLPALRLPLRPATRIIHSRWPLFDIWRYNFTKDAPKLRAEAQDVLITRPEFDPAPHLMPPGMAAFLTACARGKTLGEAQEAGLTGAAGFDLEAALGLALTSSAFAVMADGDTTAGNGGDRV</sequence>
<dbReference type="InterPro" id="IPR044922">
    <property type="entry name" value="DUF2063_N_sf"/>
</dbReference>
<feature type="domain" description="Putative DNA-binding" evidence="1">
    <location>
        <begin position="5"/>
        <end position="94"/>
    </location>
</feature>